<reference evidence="2 4" key="1">
    <citation type="submission" date="2019-09" db="EMBL/GenBank/DDBJ databases">
        <title>Butyricimonas paravirosa DSM 105722 (=214-4 = JCM 18677 = CCUG 65563).</title>
        <authorList>
            <person name="Le Roy T."/>
            <person name="Cani P.D."/>
        </authorList>
    </citation>
    <scope>NUCLEOTIDE SEQUENCE [LARGE SCALE GENOMIC DNA]</scope>
    <source>
        <strain evidence="2 4">DSM 105722</strain>
    </source>
</reference>
<dbReference type="RefSeq" id="WP_118305168.1">
    <property type="nucleotide sequence ID" value="NZ_BMPA01000014.1"/>
</dbReference>
<name>A0A7X5YFW9_9BACT</name>
<accession>A0A7X5YFW9</accession>
<evidence type="ECO:0000313" key="4">
    <source>
        <dbReference type="Proteomes" id="UP001302374"/>
    </source>
</evidence>
<dbReference type="InterPro" id="IPR032183">
    <property type="entry name" value="PKD-like"/>
</dbReference>
<evidence type="ECO:0000313" key="3">
    <source>
        <dbReference type="Proteomes" id="UP000576368"/>
    </source>
</evidence>
<dbReference type="Pfam" id="PF16407">
    <property type="entry name" value="PKD_2"/>
    <property type="match status" value="1"/>
</dbReference>
<evidence type="ECO:0000313" key="1">
    <source>
        <dbReference type="EMBL" id="NJC20180.1"/>
    </source>
</evidence>
<dbReference type="EMBL" id="CP043839">
    <property type="protein sequence ID" value="WOF12372.1"/>
    <property type="molecule type" value="Genomic_DNA"/>
</dbReference>
<organism evidence="1 3">
    <name type="scientific">Butyricimonas paravirosa</name>
    <dbReference type="NCBI Taxonomy" id="1472417"/>
    <lineage>
        <taxon>Bacteria</taxon>
        <taxon>Pseudomonadati</taxon>
        <taxon>Bacteroidota</taxon>
        <taxon>Bacteroidia</taxon>
        <taxon>Bacteroidales</taxon>
        <taxon>Odoribacteraceae</taxon>
        <taxon>Butyricimonas</taxon>
    </lineage>
</organism>
<dbReference type="GeneID" id="86891403"/>
<gene>
    <name evidence="2" type="ORF">F1644_08895</name>
    <name evidence="1" type="ORF">GGR15_003823</name>
</gene>
<evidence type="ECO:0008006" key="5">
    <source>
        <dbReference type="Google" id="ProtNLM"/>
    </source>
</evidence>
<dbReference type="AlphaFoldDB" id="A0A7X5YFW9"/>
<proteinExistence type="predicted"/>
<keyword evidence="4" id="KW-1185">Reference proteome</keyword>
<dbReference type="EMBL" id="JAATLI010000015">
    <property type="protein sequence ID" value="NJC20180.1"/>
    <property type="molecule type" value="Genomic_DNA"/>
</dbReference>
<sequence length="530" mass="60181">MKKINLYTMLLIALWLGSFLSCVEDKGNNVLSEINEIKISGIEDRYDLTSYLETLNIEPEIECTLKDFSEDNLEYSWFFCRDSASTSNHSHEKISTERDLSYKVDVPPGTYTIYLQVTDKLSGLKFEKAFKLYASSRFVRGFYLYGDKADGTVGLDFVSMPVGKDTMLMKDIFINSLQVKGAKDLIFTGHYNNGYNALWAVTHDNQYAIEYSAQLEKVDIIPDKNIDDHIYTTLSSVQRPFHLTNISPGTYGPMCVSLSGEARSRLIITENEIFVGNLSLSEAYSNPINRDNANTDQLFKPYPVAFYSAAASTVSYACFFDMTNRCFKKPGHRVLSSATKCDKPSYDSESPFYFDQNKYTPVRQIVHGENGYGNNGRSYALMNDSDGNYFVYAFTAPTDYSSDPIKHYAKSIDMSVAIDFARADYYAFFSMQSIILYSVDSKLYAYDYNRNDCKLIEDFGAQITYLAMEHQSTLSPTNFVVATYSDSGGGVVRKYSIADDMNTIKVTPHEKDVWETDLKVVKVLWKYSTY</sequence>
<dbReference type="PROSITE" id="PS51257">
    <property type="entry name" value="PROKAR_LIPOPROTEIN"/>
    <property type="match status" value="1"/>
</dbReference>
<dbReference type="Proteomes" id="UP000576368">
    <property type="component" value="Unassembled WGS sequence"/>
</dbReference>
<protein>
    <recommendedName>
        <fullName evidence="5">PKD-like family protein</fullName>
    </recommendedName>
</protein>
<reference evidence="1 3" key="2">
    <citation type="submission" date="2020-03" db="EMBL/GenBank/DDBJ databases">
        <title>Genomic Encyclopedia of Type Strains, Phase IV (KMG-IV): sequencing the most valuable type-strain genomes for metagenomic binning, comparative biology and taxonomic classification.</title>
        <authorList>
            <person name="Goeker M."/>
        </authorList>
    </citation>
    <scope>NUCLEOTIDE SEQUENCE [LARGE SCALE GENOMIC DNA]</scope>
    <source>
        <strain evidence="1 3">DSM 105722</strain>
    </source>
</reference>
<dbReference type="Proteomes" id="UP001302374">
    <property type="component" value="Chromosome"/>
</dbReference>
<evidence type="ECO:0000313" key="2">
    <source>
        <dbReference type="EMBL" id="WOF12372.1"/>
    </source>
</evidence>